<dbReference type="InParanoid" id="A0A0C3NZL8"/>
<evidence type="ECO:0000313" key="1">
    <source>
        <dbReference type="EMBL" id="KIO06290.1"/>
    </source>
</evidence>
<dbReference type="EMBL" id="KN831963">
    <property type="protein sequence ID" value="KIO06290.1"/>
    <property type="molecule type" value="Genomic_DNA"/>
</dbReference>
<dbReference type="HOGENOM" id="CLU_107692_0_0_1"/>
<proteinExistence type="predicted"/>
<sequence length="216" mass="24890">MTTTICVNTVPTAGGFELNPLCFTICFTGSTQSLAVPEQPEHLPIKISIYVPDEFLGQISPVISEYSDLRAQRTPSCLRYVNPEFFPFFPLPSTFDLLDSVLWQTLVYQIQFHLVQPEDDLTWEEHVMECLLVWEFFWMAFVAAFPSFSWSPKGKPILDTFPYGNWPNWNLRVSMDGDFILYWISDTDVGNVKPESVGTIWEFIWEELKVLVANVL</sequence>
<reference evidence="1 2" key="1">
    <citation type="submission" date="2014-04" db="EMBL/GenBank/DDBJ databases">
        <authorList>
            <consortium name="DOE Joint Genome Institute"/>
            <person name="Kuo A."/>
            <person name="Kohler A."/>
            <person name="Costa M.D."/>
            <person name="Nagy L.G."/>
            <person name="Floudas D."/>
            <person name="Copeland A."/>
            <person name="Barry K.W."/>
            <person name="Cichocki N."/>
            <person name="Veneault-Fourrey C."/>
            <person name="LaButti K."/>
            <person name="Lindquist E.A."/>
            <person name="Lipzen A."/>
            <person name="Lundell T."/>
            <person name="Morin E."/>
            <person name="Murat C."/>
            <person name="Sun H."/>
            <person name="Tunlid A."/>
            <person name="Henrissat B."/>
            <person name="Grigoriev I.V."/>
            <person name="Hibbett D.S."/>
            <person name="Martin F."/>
            <person name="Nordberg H.P."/>
            <person name="Cantor M.N."/>
            <person name="Hua S.X."/>
        </authorList>
    </citation>
    <scope>NUCLEOTIDE SEQUENCE [LARGE SCALE GENOMIC DNA]</scope>
    <source>
        <strain evidence="1 2">Marx 270</strain>
    </source>
</reference>
<organism evidence="1 2">
    <name type="scientific">Pisolithus tinctorius Marx 270</name>
    <dbReference type="NCBI Taxonomy" id="870435"/>
    <lineage>
        <taxon>Eukaryota</taxon>
        <taxon>Fungi</taxon>
        <taxon>Dikarya</taxon>
        <taxon>Basidiomycota</taxon>
        <taxon>Agaricomycotina</taxon>
        <taxon>Agaricomycetes</taxon>
        <taxon>Agaricomycetidae</taxon>
        <taxon>Boletales</taxon>
        <taxon>Sclerodermatineae</taxon>
        <taxon>Pisolithaceae</taxon>
        <taxon>Pisolithus</taxon>
    </lineage>
</organism>
<reference evidence="2" key="2">
    <citation type="submission" date="2015-01" db="EMBL/GenBank/DDBJ databases">
        <title>Evolutionary Origins and Diversification of the Mycorrhizal Mutualists.</title>
        <authorList>
            <consortium name="DOE Joint Genome Institute"/>
            <consortium name="Mycorrhizal Genomics Consortium"/>
            <person name="Kohler A."/>
            <person name="Kuo A."/>
            <person name="Nagy L.G."/>
            <person name="Floudas D."/>
            <person name="Copeland A."/>
            <person name="Barry K.W."/>
            <person name="Cichocki N."/>
            <person name="Veneault-Fourrey C."/>
            <person name="LaButti K."/>
            <person name="Lindquist E.A."/>
            <person name="Lipzen A."/>
            <person name="Lundell T."/>
            <person name="Morin E."/>
            <person name="Murat C."/>
            <person name="Riley R."/>
            <person name="Ohm R."/>
            <person name="Sun H."/>
            <person name="Tunlid A."/>
            <person name="Henrissat B."/>
            <person name="Grigoriev I.V."/>
            <person name="Hibbett D.S."/>
            <person name="Martin F."/>
        </authorList>
    </citation>
    <scope>NUCLEOTIDE SEQUENCE [LARGE SCALE GENOMIC DNA]</scope>
    <source>
        <strain evidence="2">Marx 270</strain>
    </source>
</reference>
<name>A0A0C3NZL8_PISTI</name>
<feature type="non-terminal residue" evidence="1">
    <location>
        <position position="216"/>
    </location>
</feature>
<dbReference type="Proteomes" id="UP000054217">
    <property type="component" value="Unassembled WGS sequence"/>
</dbReference>
<dbReference type="OrthoDB" id="2659593at2759"/>
<protein>
    <submittedName>
        <fullName evidence="1">Uncharacterized protein</fullName>
    </submittedName>
</protein>
<keyword evidence="2" id="KW-1185">Reference proteome</keyword>
<dbReference type="AlphaFoldDB" id="A0A0C3NZL8"/>
<evidence type="ECO:0000313" key="2">
    <source>
        <dbReference type="Proteomes" id="UP000054217"/>
    </source>
</evidence>
<accession>A0A0C3NZL8</accession>
<gene>
    <name evidence="1" type="ORF">M404DRAFT_41468</name>
</gene>